<dbReference type="InterPro" id="IPR019533">
    <property type="entry name" value="Peptidase_S26"/>
</dbReference>
<proteinExistence type="predicted"/>
<accession>A0A2N4UWN2</accession>
<evidence type="ECO:0000259" key="1">
    <source>
        <dbReference type="Pfam" id="PF10502"/>
    </source>
</evidence>
<dbReference type="SUPFAM" id="SSF51306">
    <property type="entry name" value="LexA/Signal peptidase"/>
    <property type="match status" value="1"/>
</dbReference>
<dbReference type="AlphaFoldDB" id="A0A2N4UWN2"/>
<gene>
    <name evidence="2" type="ORF">CIK00_03845</name>
</gene>
<keyword evidence="3" id="KW-1185">Reference proteome</keyword>
<dbReference type="GO" id="GO:0006465">
    <property type="term" value="P:signal peptide processing"/>
    <property type="evidence" value="ECO:0007669"/>
    <property type="project" value="InterPro"/>
</dbReference>
<dbReference type="GeneID" id="69966070"/>
<name>A0A2N4UWN2_9GAMM</name>
<dbReference type="Gene3D" id="2.10.109.10">
    <property type="entry name" value="Umud Fragment, subunit A"/>
    <property type="match status" value="1"/>
</dbReference>
<sequence length="176" mass="19507">MTITTTSFEGVKTSFFKERIRKPIILGGILVLSISAFCNRYTIIPPTGSVPCISGLVFLLDRHDMNIHEGDLVTFLAKNTQLFANDTVFTKLVVGDAGDEVKVNRNSVSNAGKVWNTDITVAAQVLKMPLDKLSRTERIKENHLFAIGTLPGSYDSRFWGEVNIEEQVVGKTYVLI</sequence>
<dbReference type="Pfam" id="PF10502">
    <property type="entry name" value="Peptidase_S26"/>
    <property type="match status" value="1"/>
</dbReference>
<protein>
    <recommendedName>
        <fullName evidence="1">Peptidase S26 domain-containing protein</fullName>
    </recommendedName>
</protein>
<dbReference type="GO" id="GO:0004252">
    <property type="term" value="F:serine-type endopeptidase activity"/>
    <property type="evidence" value="ECO:0007669"/>
    <property type="project" value="InterPro"/>
</dbReference>
<dbReference type="EMBL" id="NPIB01000002">
    <property type="protein sequence ID" value="PLC59413.1"/>
    <property type="molecule type" value="Genomic_DNA"/>
</dbReference>
<feature type="domain" description="Peptidase S26" evidence="1">
    <location>
        <begin position="62"/>
        <end position="173"/>
    </location>
</feature>
<dbReference type="Proteomes" id="UP000234420">
    <property type="component" value="Unassembled WGS sequence"/>
</dbReference>
<dbReference type="InterPro" id="IPR036286">
    <property type="entry name" value="LexA/Signal_pep-like_sf"/>
</dbReference>
<evidence type="ECO:0000313" key="2">
    <source>
        <dbReference type="EMBL" id="PLC59413.1"/>
    </source>
</evidence>
<comment type="caution">
    <text evidence="2">The sequence shown here is derived from an EMBL/GenBank/DDBJ whole genome shotgun (WGS) entry which is preliminary data.</text>
</comment>
<reference evidence="2 3" key="1">
    <citation type="journal article" date="2018" name="Syst. Appl. Microbiol.">
        <title>Photobacterium carnosum sp. nov., isolated from spoiled modified atmosphere packaged poultry meat.</title>
        <authorList>
            <person name="Hilgarth M."/>
            <person name="Fuertes S."/>
            <person name="Ehrmann M."/>
            <person name="Vogel R.F."/>
        </authorList>
    </citation>
    <scope>NUCLEOTIDE SEQUENCE [LARGE SCALE GENOMIC DNA]</scope>
    <source>
        <strain evidence="2 3">TMW 2.2021</strain>
    </source>
</reference>
<evidence type="ECO:0000313" key="3">
    <source>
        <dbReference type="Proteomes" id="UP000234420"/>
    </source>
</evidence>
<organism evidence="2 3">
    <name type="scientific">Photobacterium carnosum</name>
    <dbReference type="NCBI Taxonomy" id="2023717"/>
    <lineage>
        <taxon>Bacteria</taxon>
        <taxon>Pseudomonadati</taxon>
        <taxon>Pseudomonadota</taxon>
        <taxon>Gammaproteobacteria</taxon>
        <taxon>Vibrionales</taxon>
        <taxon>Vibrionaceae</taxon>
        <taxon>Photobacterium</taxon>
    </lineage>
</organism>
<dbReference type="RefSeq" id="WP_101767614.1">
    <property type="nucleotide sequence ID" value="NZ_BPPU01000003.1"/>
</dbReference>